<dbReference type="EMBL" id="QEKY01000008">
    <property type="protein sequence ID" value="PVZ09905.1"/>
    <property type="molecule type" value="Genomic_DNA"/>
</dbReference>
<proteinExistence type="predicted"/>
<keyword evidence="3" id="KW-1185">Reference proteome</keyword>
<feature type="transmembrane region" description="Helical" evidence="1">
    <location>
        <begin position="41"/>
        <end position="61"/>
    </location>
</feature>
<name>A0A2U1FCI3_9PORP</name>
<gene>
    <name evidence="2" type="ORF">C7382_10895</name>
</gene>
<keyword evidence="1" id="KW-0472">Membrane</keyword>
<dbReference type="AlphaFoldDB" id="A0A2U1FCI3"/>
<feature type="transmembrane region" description="Helical" evidence="1">
    <location>
        <begin position="67"/>
        <end position="90"/>
    </location>
</feature>
<feature type="transmembrane region" description="Helical" evidence="1">
    <location>
        <begin position="12"/>
        <end position="29"/>
    </location>
</feature>
<reference evidence="2 3" key="1">
    <citation type="submission" date="2018-04" db="EMBL/GenBank/DDBJ databases">
        <title>Genomic Encyclopedia of Type Strains, Phase IV (KMG-IV): sequencing the most valuable type-strain genomes for metagenomic binning, comparative biology and taxonomic classification.</title>
        <authorList>
            <person name="Goeker M."/>
        </authorList>
    </citation>
    <scope>NUCLEOTIDE SEQUENCE [LARGE SCALE GENOMIC DNA]</scope>
    <source>
        <strain evidence="2 3">DSM 28520</strain>
    </source>
</reference>
<comment type="caution">
    <text evidence="2">The sequence shown here is derived from an EMBL/GenBank/DDBJ whole genome shotgun (WGS) entry which is preliminary data.</text>
</comment>
<organism evidence="2 3">
    <name type="scientific">Porphyromonas loveana</name>
    <dbReference type="NCBI Taxonomy" id="1884669"/>
    <lineage>
        <taxon>Bacteria</taxon>
        <taxon>Pseudomonadati</taxon>
        <taxon>Bacteroidota</taxon>
        <taxon>Bacteroidia</taxon>
        <taxon>Bacteroidales</taxon>
        <taxon>Porphyromonadaceae</taxon>
        <taxon>Porphyromonas</taxon>
    </lineage>
</organism>
<evidence type="ECO:0000313" key="2">
    <source>
        <dbReference type="EMBL" id="PVZ09905.1"/>
    </source>
</evidence>
<accession>A0A2U1FCI3</accession>
<keyword evidence="1" id="KW-1133">Transmembrane helix</keyword>
<evidence type="ECO:0000256" key="1">
    <source>
        <dbReference type="SAM" id="Phobius"/>
    </source>
</evidence>
<evidence type="ECO:0000313" key="3">
    <source>
        <dbReference type="Proteomes" id="UP000245462"/>
    </source>
</evidence>
<keyword evidence="1" id="KW-0812">Transmembrane</keyword>
<protein>
    <submittedName>
        <fullName evidence="2">Uncharacterized protein</fullName>
    </submittedName>
</protein>
<dbReference type="OrthoDB" id="10010552at2"/>
<sequence length="94" mass="10872">MITEFVELSDAFWLVLGYSAIMTAMAAAIRSELPNGLGLPAKNLAFWIFFISFSSLSFYWLMFVHPLWLFIGIPLIIIFLKVAFFLIRVVRFLF</sequence>
<dbReference type="Proteomes" id="UP000245462">
    <property type="component" value="Unassembled WGS sequence"/>
</dbReference>